<dbReference type="Gene3D" id="3.40.50.2300">
    <property type="match status" value="1"/>
</dbReference>
<evidence type="ECO:0000313" key="9">
    <source>
        <dbReference type="EMBL" id="MDQ2065322.1"/>
    </source>
</evidence>
<dbReference type="Pfam" id="PF00072">
    <property type="entry name" value="Response_reg"/>
    <property type="match status" value="1"/>
</dbReference>
<reference evidence="9 10" key="1">
    <citation type="submission" date="2023-08" db="EMBL/GenBank/DDBJ databases">
        <title>Characterization of two Paracoccaceae strains isolated from Phycosphere and proposal of Xinfangfangia lacusdiani sp. nov.</title>
        <authorList>
            <person name="Deng Y."/>
            <person name="Zhang Y.Q."/>
        </authorList>
    </citation>
    <scope>NUCLEOTIDE SEQUENCE [LARGE SCALE GENOMIC DNA]</scope>
    <source>
        <strain evidence="9 10">CPCC 101601</strain>
    </source>
</reference>
<protein>
    <submittedName>
        <fullName evidence="9">Response regulator</fullName>
    </submittedName>
</protein>
<dbReference type="CDD" id="cd17574">
    <property type="entry name" value="REC_OmpR"/>
    <property type="match status" value="1"/>
</dbReference>
<dbReference type="InterPro" id="IPR001789">
    <property type="entry name" value="Sig_transdc_resp-reg_receiver"/>
</dbReference>
<evidence type="ECO:0000256" key="5">
    <source>
        <dbReference type="ARBA" id="ARBA00023163"/>
    </source>
</evidence>
<accession>A0ABU0VUB3</accession>
<feature type="domain" description="HTH luxR-type" evidence="7">
    <location>
        <begin position="239"/>
        <end position="304"/>
    </location>
</feature>
<keyword evidence="3" id="KW-0805">Transcription regulation</keyword>
<proteinExistence type="predicted"/>
<dbReference type="PANTHER" id="PTHR48111:SF1">
    <property type="entry name" value="TWO-COMPONENT RESPONSE REGULATOR ORR33"/>
    <property type="match status" value="1"/>
</dbReference>
<dbReference type="SMART" id="SM00421">
    <property type="entry name" value="HTH_LUXR"/>
    <property type="match status" value="1"/>
</dbReference>
<feature type="domain" description="Response regulatory" evidence="8">
    <location>
        <begin position="6"/>
        <end position="123"/>
    </location>
</feature>
<comment type="caution">
    <text evidence="9">The sequence shown here is derived from an EMBL/GenBank/DDBJ whole genome shotgun (WGS) entry which is preliminary data.</text>
</comment>
<dbReference type="Proteomes" id="UP001239680">
    <property type="component" value="Unassembled WGS sequence"/>
</dbReference>
<gene>
    <name evidence="9" type="ORF">Q9295_02955</name>
</gene>
<dbReference type="InterPro" id="IPR036388">
    <property type="entry name" value="WH-like_DNA-bd_sf"/>
</dbReference>
<name>A0ABU0VUB3_9RHOB</name>
<dbReference type="Gene3D" id="1.10.10.10">
    <property type="entry name" value="Winged helix-like DNA-binding domain superfamily/Winged helix DNA-binding domain"/>
    <property type="match status" value="1"/>
</dbReference>
<dbReference type="InterPro" id="IPR011006">
    <property type="entry name" value="CheY-like_superfamily"/>
</dbReference>
<dbReference type="RefSeq" id="WP_306679013.1">
    <property type="nucleotide sequence ID" value="NZ_JAVDBT010000002.1"/>
</dbReference>
<dbReference type="InterPro" id="IPR000792">
    <property type="entry name" value="Tscrpt_reg_LuxR_C"/>
</dbReference>
<evidence type="ECO:0000259" key="8">
    <source>
        <dbReference type="PROSITE" id="PS50110"/>
    </source>
</evidence>
<sequence length="310" mass="33328">MTEAPLILCVEDEQQLLTDVTDELTEAGYRVLAARDGAEAVRRITDVTPDLVLCDISMPVADGYVLLDHVKAHPQRFAHVPFIFFTALGASEEIVRAKRLGADDYLVKPVDYDLLLATIEARLRQVGLIRHSAAKAALPTNAVLDLLARPVCLVGRTGELLFRNRAAIGVIGPGSNQPYSAAHMRQLLDRHAQAAVFTAAPATGLHMVICRLGAHDAEAVVFLGAEEAADVLSEERTHRLAEAFGFTSTESRIAALLCAGLSPSEISQKLSIASTTTAFHLKNLFQKTGTGRQAALVAKLLSHPTALIQD</sequence>
<dbReference type="SUPFAM" id="SSF46894">
    <property type="entry name" value="C-terminal effector domain of the bipartite response regulators"/>
    <property type="match status" value="1"/>
</dbReference>
<evidence type="ECO:0000313" key="10">
    <source>
        <dbReference type="Proteomes" id="UP001239680"/>
    </source>
</evidence>
<keyword evidence="1 6" id="KW-0597">Phosphoprotein</keyword>
<dbReference type="InterPro" id="IPR016032">
    <property type="entry name" value="Sig_transdc_resp-reg_C-effctor"/>
</dbReference>
<dbReference type="EMBL" id="JAVDBT010000002">
    <property type="protein sequence ID" value="MDQ2065322.1"/>
    <property type="molecule type" value="Genomic_DNA"/>
</dbReference>
<keyword evidence="2" id="KW-0902">Two-component regulatory system</keyword>
<keyword evidence="10" id="KW-1185">Reference proteome</keyword>
<dbReference type="SUPFAM" id="SSF52172">
    <property type="entry name" value="CheY-like"/>
    <property type="match status" value="1"/>
</dbReference>
<evidence type="ECO:0000256" key="2">
    <source>
        <dbReference type="ARBA" id="ARBA00023012"/>
    </source>
</evidence>
<dbReference type="PRINTS" id="PR00038">
    <property type="entry name" value="HTHLUXR"/>
</dbReference>
<organism evidence="9 10">
    <name type="scientific">Pseudogemmobacter lacusdianii</name>
    <dbReference type="NCBI Taxonomy" id="3069608"/>
    <lineage>
        <taxon>Bacteria</taxon>
        <taxon>Pseudomonadati</taxon>
        <taxon>Pseudomonadota</taxon>
        <taxon>Alphaproteobacteria</taxon>
        <taxon>Rhodobacterales</taxon>
        <taxon>Paracoccaceae</taxon>
        <taxon>Pseudogemmobacter</taxon>
    </lineage>
</organism>
<evidence type="ECO:0000256" key="6">
    <source>
        <dbReference type="PROSITE-ProRule" id="PRU00169"/>
    </source>
</evidence>
<dbReference type="PANTHER" id="PTHR48111">
    <property type="entry name" value="REGULATOR OF RPOS"/>
    <property type="match status" value="1"/>
</dbReference>
<evidence type="ECO:0000256" key="1">
    <source>
        <dbReference type="ARBA" id="ARBA00022553"/>
    </source>
</evidence>
<feature type="modified residue" description="4-aspartylphosphate" evidence="6">
    <location>
        <position position="55"/>
    </location>
</feature>
<keyword evidence="5" id="KW-0804">Transcription</keyword>
<dbReference type="PROSITE" id="PS50110">
    <property type="entry name" value="RESPONSE_REGULATORY"/>
    <property type="match status" value="1"/>
</dbReference>
<dbReference type="InterPro" id="IPR039420">
    <property type="entry name" value="WalR-like"/>
</dbReference>
<dbReference type="PROSITE" id="PS50043">
    <property type="entry name" value="HTH_LUXR_2"/>
    <property type="match status" value="1"/>
</dbReference>
<dbReference type="Pfam" id="PF00196">
    <property type="entry name" value="GerE"/>
    <property type="match status" value="1"/>
</dbReference>
<evidence type="ECO:0000259" key="7">
    <source>
        <dbReference type="PROSITE" id="PS50043"/>
    </source>
</evidence>
<evidence type="ECO:0000256" key="4">
    <source>
        <dbReference type="ARBA" id="ARBA00023125"/>
    </source>
</evidence>
<dbReference type="SMART" id="SM00448">
    <property type="entry name" value="REC"/>
    <property type="match status" value="1"/>
</dbReference>
<evidence type="ECO:0000256" key="3">
    <source>
        <dbReference type="ARBA" id="ARBA00023015"/>
    </source>
</evidence>
<keyword evidence="4" id="KW-0238">DNA-binding</keyword>